<evidence type="ECO:0000256" key="1">
    <source>
        <dbReference type="ARBA" id="ARBA00005101"/>
    </source>
</evidence>
<protein>
    <recommendedName>
        <fullName evidence="3">Acetoin utilization protein AcuC</fullName>
    </recommendedName>
</protein>
<sequence>MTTSTRHETAQLHPAGGLVRRPTAGFAWANDLPRYDFGPGHPMAPIRLELTRELVRWLRIPGLVDVPVPDVPDELLELVHDPAFVAAVQAGAVGIRSAEFGLGTDDNPVFPEIHTASSRIVGSTVAAARSVWTGQVPRAVSIAGGMHHAMPARASGFCVYNDVGVAIRWLLDNGARRVAYVDLDAHHGDGVERIFWDDPRVLTISVHESGLTLFPGTGFPYETGGPGAEGLAVNVALPARTRGDAWLRAIDAVVPPLVEEFAPDVLVSQHGADAHGSDPLTNLRVSVDHQLAGARMMRDLADRFAAGRWVATGGGGYTVVEVVPRVWAGLAAVAAGLDPDLGQRLPLRWRLDVSERGLPAPLMWGDGETVTLRPFSAGYDPADDVDRAIVATRHAVFPHRGLDPGW</sequence>
<dbReference type="Proteomes" id="UP000275356">
    <property type="component" value="Unassembled WGS sequence"/>
</dbReference>
<dbReference type="InterPro" id="IPR000286">
    <property type="entry name" value="HDACs"/>
</dbReference>
<keyword evidence="4" id="KW-0006">Acetoin catabolism</keyword>
<dbReference type="PRINTS" id="PR01270">
    <property type="entry name" value="HDASUPER"/>
</dbReference>
<dbReference type="EMBL" id="RKHQ01000001">
    <property type="protein sequence ID" value="ROR96103.1"/>
    <property type="molecule type" value="Genomic_DNA"/>
</dbReference>
<dbReference type="RefSeq" id="WP_123738329.1">
    <property type="nucleotide sequence ID" value="NZ_CALFQU010000013.1"/>
</dbReference>
<dbReference type="CDD" id="cd09994">
    <property type="entry name" value="HDAC_AcuC_like"/>
    <property type="match status" value="1"/>
</dbReference>
<dbReference type="AlphaFoldDB" id="A0A3N2D8J5"/>
<gene>
    <name evidence="6" type="ORF">EDD28_0678</name>
</gene>
<evidence type="ECO:0000256" key="2">
    <source>
        <dbReference type="ARBA" id="ARBA00005947"/>
    </source>
</evidence>
<evidence type="ECO:0000256" key="4">
    <source>
        <dbReference type="ARBA" id="ARBA00022627"/>
    </source>
</evidence>
<evidence type="ECO:0000313" key="6">
    <source>
        <dbReference type="EMBL" id="ROR96103.1"/>
    </source>
</evidence>
<feature type="domain" description="Histone deacetylase" evidence="5">
    <location>
        <begin position="41"/>
        <end position="330"/>
    </location>
</feature>
<dbReference type="InterPro" id="IPR037138">
    <property type="entry name" value="His_deacetylse_dom_sf"/>
</dbReference>
<dbReference type="InterPro" id="IPR023801">
    <property type="entry name" value="His_deacetylse_dom"/>
</dbReference>
<evidence type="ECO:0000259" key="5">
    <source>
        <dbReference type="Pfam" id="PF00850"/>
    </source>
</evidence>
<evidence type="ECO:0000256" key="3">
    <source>
        <dbReference type="ARBA" id="ARBA00020218"/>
    </source>
</evidence>
<dbReference type="Pfam" id="PF00850">
    <property type="entry name" value="Hist_deacetyl"/>
    <property type="match status" value="1"/>
</dbReference>
<dbReference type="GO" id="GO:0004407">
    <property type="term" value="F:histone deacetylase activity"/>
    <property type="evidence" value="ECO:0007669"/>
    <property type="project" value="TreeGrafter"/>
</dbReference>
<comment type="similarity">
    <text evidence="2">Belongs to the histone deacetylase family.</text>
</comment>
<keyword evidence="7" id="KW-1185">Reference proteome</keyword>
<comment type="caution">
    <text evidence="6">The sequence shown here is derived from an EMBL/GenBank/DDBJ whole genome shotgun (WGS) entry which is preliminary data.</text>
</comment>
<dbReference type="GO" id="GO:0045150">
    <property type="term" value="P:acetoin catabolic process"/>
    <property type="evidence" value="ECO:0007669"/>
    <property type="project" value="UniProtKB-UniPathway"/>
</dbReference>
<dbReference type="UniPathway" id="UPA00040"/>
<organism evidence="6 7">
    <name type="scientific">Salana multivorans</name>
    <dbReference type="NCBI Taxonomy" id="120377"/>
    <lineage>
        <taxon>Bacteria</taxon>
        <taxon>Bacillati</taxon>
        <taxon>Actinomycetota</taxon>
        <taxon>Actinomycetes</taxon>
        <taxon>Micrococcales</taxon>
        <taxon>Beutenbergiaceae</taxon>
        <taxon>Salana</taxon>
    </lineage>
</organism>
<dbReference type="SUPFAM" id="SSF52768">
    <property type="entry name" value="Arginase/deacetylase"/>
    <property type="match status" value="1"/>
</dbReference>
<proteinExistence type="inferred from homology"/>
<evidence type="ECO:0000313" key="7">
    <source>
        <dbReference type="Proteomes" id="UP000275356"/>
    </source>
</evidence>
<dbReference type="PANTHER" id="PTHR10625">
    <property type="entry name" value="HISTONE DEACETYLASE HDAC1-RELATED"/>
    <property type="match status" value="1"/>
</dbReference>
<dbReference type="InterPro" id="IPR023696">
    <property type="entry name" value="Ureohydrolase_dom_sf"/>
</dbReference>
<dbReference type="InterPro" id="IPR003085">
    <property type="entry name" value="AcuC"/>
</dbReference>
<reference evidence="6 7" key="1">
    <citation type="submission" date="2018-11" db="EMBL/GenBank/DDBJ databases">
        <title>Sequencing the genomes of 1000 actinobacteria strains.</title>
        <authorList>
            <person name="Klenk H.-P."/>
        </authorList>
    </citation>
    <scope>NUCLEOTIDE SEQUENCE [LARGE SCALE GENOMIC DNA]</scope>
    <source>
        <strain evidence="6 7">DSM 13521</strain>
    </source>
</reference>
<dbReference type="Gene3D" id="3.40.800.20">
    <property type="entry name" value="Histone deacetylase domain"/>
    <property type="match status" value="1"/>
</dbReference>
<dbReference type="PANTHER" id="PTHR10625:SF10">
    <property type="entry name" value="HISTONE DEACETYLASE HDAC1"/>
    <property type="match status" value="1"/>
</dbReference>
<comment type="pathway">
    <text evidence="1">Ketone degradation; acetoin degradation.</text>
</comment>
<dbReference type="OrthoDB" id="9808367at2"/>
<name>A0A3N2D8J5_9MICO</name>
<accession>A0A3N2D8J5</accession>
<dbReference type="GO" id="GO:0040029">
    <property type="term" value="P:epigenetic regulation of gene expression"/>
    <property type="evidence" value="ECO:0007669"/>
    <property type="project" value="TreeGrafter"/>
</dbReference>